<sequence>MKSTSWSDGGETGPEELEYLGTVDAVARLTEEEFGPGKTWPWTWARRVDMAECIIDAVFSVRARSVDVDRILDRWRHWQMEQGIASVTPWDLAVALRNLPGLTGAGPVRVVEGEAAARRPVFPRNRIAGRLKTTIAEEAATVLDDAGIVGMEDFRGRLLVSPMALRNEWLRVHGLGETSFCHMRLLAGSDVLDPGVRVLRFLGLGRAVPVPWAKDVILGVADAMDVPPVAVEYALSLLAARAHVRPKKRSCADGREIPATSADAGGGEPVVTSTNADDRESAAKSGDAGDGETEAA</sequence>
<name>A0A6B8TWT1_9CORY</name>
<dbReference type="RefSeq" id="WP_155867193.1">
    <property type="nucleotide sequence ID" value="NZ_CP046322.1"/>
</dbReference>
<evidence type="ECO:0000313" key="3">
    <source>
        <dbReference type="Proteomes" id="UP000426857"/>
    </source>
</evidence>
<gene>
    <name evidence="2" type="ORF">FOB82_00650</name>
</gene>
<organism evidence="2 3">
    <name type="scientific">Corynebacterium xerosis</name>
    <dbReference type="NCBI Taxonomy" id="1725"/>
    <lineage>
        <taxon>Bacteria</taxon>
        <taxon>Bacillati</taxon>
        <taxon>Actinomycetota</taxon>
        <taxon>Actinomycetes</taxon>
        <taxon>Mycobacteriales</taxon>
        <taxon>Corynebacteriaceae</taxon>
        <taxon>Corynebacterium</taxon>
    </lineage>
</organism>
<evidence type="ECO:0000313" key="2">
    <source>
        <dbReference type="EMBL" id="QGS33675.1"/>
    </source>
</evidence>
<accession>A0A6B8TWT1</accession>
<dbReference type="AlphaFoldDB" id="A0A6B8TWT1"/>
<reference evidence="2 3" key="1">
    <citation type="submission" date="2019-11" db="EMBL/GenBank/DDBJ databases">
        <title>FDA dAtabase for Regulatory Grade micrObial Sequences (FDA-ARGOS): Supporting development and validation of Infectious Disease Dx tests.</title>
        <authorList>
            <person name="Kerrigan L."/>
            <person name="Long C."/>
            <person name="Tallon L."/>
            <person name="Sadzewicz L."/>
            <person name="Vavikolanu K."/>
            <person name="Mehta A."/>
            <person name="Aluvathingal J."/>
            <person name="Nadendla S."/>
            <person name="Yan Y."/>
            <person name="Sichtig H."/>
        </authorList>
    </citation>
    <scope>NUCLEOTIDE SEQUENCE [LARGE SCALE GENOMIC DNA]</scope>
    <source>
        <strain evidence="2 3">FDAARGOS_674</strain>
    </source>
</reference>
<dbReference type="EMBL" id="CP046322">
    <property type="protein sequence ID" value="QGS33675.1"/>
    <property type="molecule type" value="Genomic_DNA"/>
</dbReference>
<feature type="region of interest" description="Disordered" evidence="1">
    <location>
        <begin position="249"/>
        <end position="296"/>
    </location>
</feature>
<proteinExistence type="predicted"/>
<dbReference type="KEGG" id="cxe:FOB82_00650"/>
<protein>
    <submittedName>
        <fullName evidence="2">Uncharacterized protein</fullName>
    </submittedName>
</protein>
<dbReference type="Proteomes" id="UP000426857">
    <property type="component" value="Chromosome"/>
</dbReference>
<evidence type="ECO:0000256" key="1">
    <source>
        <dbReference type="SAM" id="MobiDB-lite"/>
    </source>
</evidence>